<dbReference type="Proteomes" id="UP001293718">
    <property type="component" value="Unassembled WGS sequence"/>
</dbReference>
<evidence type="ECO:0000313" key="2">
    <source>
        <dbReference type="Proteomes" id="UP001293718"/>
    </source>
</evidence>
<dbReference type="CDD" id="cd00565">
    <property type="entry name" value="Ubl_ThiS"/>
    <property type="match status" value="1"/>
</dbReference>
<dbReference type="EMBL" id="JAXOJX010000036">
    <property type="protein sequence ID" value="MDZ5458962.1"/>
    <property type="molecule type" value="Genomic_DNA"/>
</dbReference>
<evidence type="ECO:0000313" key="1">
    <source>
        <dbReference type="EMBL" id="MDZ5458962.1"/>
    </source>
</evidence>
<keyword evidence="2" id="KW-1185">Reference proteome</keyword>
<dbReference type="Pfam" id="PF02597">
    <property type="entry name" value="ThiS"/>
    <property type="match status" value="1"/>
</dbReference>
<proteinExistence type="predicted"/>
<protein>
    <submittedName>
        <fullName evidence="1">MoaD/ThiS family protein</fullName>
    </submittedName>
</protein>
<dbReference type="InterPro" id="IPR016155">
    <property type="entry name" value="Mopterin_synth/thiamin_S_b"/>
</dbReference>
<sequence length="73" mass="7685">MSSEATTSRIEIQLDGAPHHVAPCTLAELIAQLGHAPEGVGTALNGRFVPRTQRERPLQSGDAVLLFKPIVGG</sequence>
<name>A0ABU5IJ85_9BURK</name>
<reference evidence="1 2" key="1">
    <citation type="submission" date="2023-11" db="EMBL/GenBank/DDBJ databases">
        <title>Draft genome of Azohydromonas lata strain H1 (DSM1123), a polyhydroxyalkanoate producer.</title>
        <authorList>
            <person name="Traversa D."/>
            <person name="D'Addabbo P."/>
            <person name="Pazzani C."/>
            <person name="Manzari C."/>
            <person name="Chiara M."/>
            <person name="Scrascia M."/>
        </authorList>
    </citation>
    <scope>NUCLEOTIDE SEQUENCE [LARGE SCALE GENOMIC DNA]</scope>
    <source>
        <strain evidence="1 2">H1</strain>
    </source>
</reference>
<dbReference type="RefSeq" id="WP_066334481.1">
    <property type="nucleotide sequence ID" value="NZ_JAXOJX010000036.1"/>
</dbReference>
<comment type="caution">
    <text evidence="1">The sequence shown here is derived from an EMBL/GenBank/DDBJ whole genome shotgun (WGS) entry which is preliminary data.</text>
</comment>
<dbReference type="InterPro" id="IPR012675">
    <property type="entry name" value="Beta-grasp_dom_sf"/>
</dbReference>
<accession>A0ABU5IJ85</accession>
<dbReference type="SUPFAM" id="SSF54285">
    <property type="entry name" value="MoaD/ThiS"/>
    <property type="match status" value="1"/>
</dbReference>
<dbReference type="Gene3D" id="3.10.20.30">
    <property type="match status" value="1"/>
</dbReference>
<dbReference type="InterPro" id="IPR003749">
    <property type="entry name" value="ThiS/MoaD-like"/>
</dbReference>
<organism evidence="1 2">
    <name type="scientific">Azohydromonas lata</name>
    <dbReference type="NCBI Taxonomy" id="45677"/>
    <lineage>
        <taxon>Bacteria</taxon>
        <taxon>Pseudomonadati</taxon>
        <taxon>Pseudomonadota</taxon>
        <taxon>Betaproteobacteria</taxon>
        <taxon>Burkholderiales</taxon>
        <taxon>Sphaerotilaceae</taxon>
        <taxon>Azohydromonas</taxon>
    </lineage>
</organism>
<gene>
    <name evidence="1" type="ORF">SM757_20490</name>
</gene>